<dbReference type="KEGG" id="gmh:115557704"/>
<reference evidence="8" key="2">
    <citation type="submission" date="2025-09" db="UniProtKB">
        <authorList>
            <consortium name="Ensembl"/>
        </authorList>
    </citation>
    <scope>IDENTIFICATION</scope>
</reference>
<feature type="disulfide bond" evidence="6">
    <location>
        <begin position="77"/>
        <end position="126"/>
    </location>
</feature>
<dbReference type="InterPro" id="IPR020443">
    <property type="entry name" value="IL-10/19/20/24/26"/>
</dbReference>
<evidence type="ECO:0000256" key="1">
    <source>
        <dbReference type="ARBA" id="ARBA00004613"/>
    </source>
</evidence>
<sequence>MIILLVLSICLLVIITSLAGLAQSRRLRLGGCSVGAHTSELRRHYNAMRPDVVSIGITVRFLRLPTLRNVEEGQSCCFLQLLLRFYIERVFSSYSSSGLEDQRSASALANAFFSIRRELKPCNCQCTEETHRLMDSVHSEFIKLNVTLASVKAVGELDTMMDWMESFRQPHQTGLLMR</sequence>
<dbReference type="CTD" id="100004224"/>
<protein>
    <submittedName>
        <fullName evidence="8">Interleukin 19 like</fullName>
    </submittedName>
</protein>
<dbReference type="PANTHER" id="PTHR48482">
    <property type="entry name" value="INTERLEUKIN-19-RELATED"/>
    <property type="match status" value="1"/>
</dbReference>
<accession>A0A8C5F8E9</accession>
<dbReference type="AlphaFoldDB" id="A0A8C5F8E9"/>
<dbReference type="InterPro" id="IPR009079">
    <property type="entry name" value="4_helix_cytokine-like_core"/>
</dbReference>
<feature type="disulfide bond" evidence="6">
    <location>
        <begin position="76"/>
        <end position="124"/>
    </location>
</feature>
<keyword evidence="4" id="KW-0964">Secreted</keyword>
<evidence type="ECO:0000256" key="7">
    <source>
        <dbReference type="SAM" id="SignalP"/>
    </source>
</evidence>
<keyword evidence="3" id="KW-0202">Cytokine</keyword>
<comment type="subcellular location">
    <subcellularLocation>
        <location evidence="1">Secreted</location>
    </subcellularLocation>
</comment>
<keyword evidence="5 7" id="KW-0732">Signal</keyword>
<dbReference type="GO" id="GO:0005615">
    <property type="term" value="C:extracellular space"/>
    <property type="evidence" value="ECO:0007669"/>
    <property type="project" value="UniProtKB-KW"/>
</dbReference>
<evidence type="ECO:0000256" key="3">
    <source>
        <dbReference type="ARBA" id="ARBA00022514"/>
    </source>
</evidence>
<feature type="signal peptide" evidence="7">
    <location>
        <begin position="1"/>
        <end position="24"/>
    </location>
</feature>
<keyword evidence="9" id="KW-1185">Reference proteome</keyword>
<name>A0A8C5F8E9_GADMO</name>
<proteinExistence type="inferred from homology"/>
<evidence type="ECO:0000313" key="8">
    <source>
        <dbReference type="Ensembl" id="ENSGMOP00000015907.2"/>
    </source>
</evidence>
<evidence type="ECO:0000256" key="2">
    <source>
        <dbReference type="ARBA" id="ARBA00008813"/>
    </source>
</evidence>
<organism evidence="8 9">
    <name type="scientific">Gadus morhua</name>
    <name type="common">Atlantic cod</name>
    <dbReference type="NCBI Taxonomy" id="8049"/>
    <lineage>
        <taxon>Eukaryota</taxon>
        <taxon>Metazoa</taxon>
        <taxon>Chordata</taxon>
        <taxon>Craniata</taxon>
        <taxon>Vertebrata</taxon>
        <taxon>Euteleostomi</taxon>
        <taxon>Actinopterygii</taxon>
        <taxon>Neopterygii</taxon>
        <taxon>Teleostei</taxon>
        <taxon>Neoteleostei</taxon>
        <taxon>Acanthomorphata</taxon>
        <taxon>Zeiogadaria</taxon>
        <taxon>Gadariae</taxon>
        <taxon>Gadiformes</taxon>
        <taxon>Gadoidei</taxon>
        <taxon>Gadidae</taxon>
        <taxon>Gadus</taxon>
    </lineage>
</organism>
<evidence type="ECO:0000256" key="6">
    <source>
        <dbReference type="PIRSR" id="PIRSR620443-51"/>
    </source>
</evidence>
<reference evidence="8" key="1">
    <citation type="submission" date="2025-08" db="UniProtKB">
        <authorList>
            <consortium name="Ensembl"/>
        </authorList>
    </citation>
    <scope>IDENTIFICATION</scope>
</reference>
<dbReference type="Gene3D" id="1.20.1250.10">
    <property type="match status" value="1"/>
</dbReference>
<dbReference type="OMA" id="RLCHARM"/>
<evidence type="ECO:0000256" key="5">
    <source>
        <dbReference type="ARBA" id="ARBA00022729"/>
    </source>
</evidence>
<feature type="chain" id="PRO_5046174864" evidence="7">
    <location>
        <begin position="25"/>
        <end position="178"/>
    </location>
</feature>
<feature type="disulfide bond" evidence="6">
    <location>
        <begin position="32"/>
        <end position="122"/>
    </location>
</feature>
<dbReference type="GO" id="GO:0005125">
    <property type="term" value="F:cytokine activity"/>
    <property type="evidence" value="ECO:0007669"/>
    <property type="project" value="UniProtKB-KW"/>
</dbReference>
<comment type="similarity">
    <text evidence="2">Belongs to the IL-10 family.</text>
</comment>
<dbReference type="GeneTree" id="ENSGT00950000183124"/>
<keyword evidence="6" id="KW-1015">Disulfide bond</keyword>
<dbReference type="SUPFAM" id="SSF47266">
    <property type="entry name" value="4-helical cytokines"/>
    <property type="match status" value="1"/>
</dbReference>
<dbReference type="Ensembl" id="ENSGMOT00000016312.2">
    <property type="protein sequence ID" value="ENSGMOP00000015907.2"/>
    <property type="gene ID" value="ENSGMOG00000014861.2"/>
</dbReference>
<dbReference type="Proteomes" id="UP000694546">
    <property type="component" value="Chromosome 13"/>
</dbReference>
<dbReference type="PANTHER" id="PTHR48482:SF3">
    <property type="entry name" value="INTERLEUKIN-19"/>
    <property type="match status" value="1"/>
</dbReference>
<evidence type="ECO:0000313" key="9">
    <source>
        <dbReference type="Proteomes" id="UP000694546"/>
    </source>
</evidence>
<evidence type="ECO:0000256" key="4">
    <source>
        <dbReference type="ARBA" id="ARBA00022525"/>
    </source>
</evidence>